<evidence type="ECO:0000313" key="2">
    <source>
        <dbReference type="EMBL" id="MBW61708.1"/>
    </source>
</evidence>
<dbReference type="AlphaFoldDB" id="A0A2M4C9R3"/>
<name>A0A2M4C9R3_9DIPT</name>
<feature type="signal peptide" evidence="1">
    <location>
        <begin position="1"/>
        <end position="19"/>
    </location>
</feature>
<organism evidence="2">
    <name type="scientific">Anopheles marajoara</name>
    <dbReference type="NCBI Taxonomy" id="58244"/>
    <lineage>
        <taxon>Eukaryota</taxon>
        <taxon>Metazoa</taxon>
        <taxon>Ecdysozoa</taxon>
        <taxon>Arthropoda</taxon>
        <taxon>Hexapoda</taxon>
        <taxon>Insecta</taxon>
        <taxon>Pterygota</taxon>
        <taxon>Neoptera</taxon>
        <taxon>Endopterygota</taxon>
        <taxon>Diptera</taxon>
        <taxon>Nematocera</taxon>
        <taxon>Culicoidea</taxon>
        <taxon>Culicidae</taxon>
        <taxon>Anophelinae</taxon>
        <taxon>Anopheles</taxon>
    </lineage>
</organism>
<sequence length="100" mass="11371">MKKCNFIIALVVLLRVCRYVINPIYTTPERRAQRLRRHGSLHGIPALHFAISLQSSPASVLFVRFPIPSLRSPVPLEQGKPFYLRMILLHAPSADRLAVE</sequence>
<feature type="chain" id="PRO_5014844034" evidence="1">
    <location>
        <begin position="20"/>
        <end position="100"/>
    </location>
</feature>
<dbReference type="EMBL" id="GGFJ01012567">
    <property type="protein sequence ID" value="MBW61708.1"/>
    <property type="molecule type" value="Transcribed_RNA"/>
</dbReference>
<proteinExistence type="predicted"/>
<evidence type="ECO:0000256" key="1">
    <source>
        <dbReference type="SAM" id="SignalP"/>
    </source>
</evidence>
<accession>A0A2M4C9R3</accession>
<reference evidence="2" key="1">
    <citation type="submission" date="2018-01" db="EMBL/GenBank/DDBJ databases">
        <title>An insight into the sialome of Amazonian anophelines.</title>
        <authorList>
            <person name="Ribeiro J.M."/>
            <person name="Scarpassa V."/>
            <person name="Calvo E."/>
        </authorList>
    </citation>
    <scope>NUCLEOTIDE SEQUENCE</scope>
    <source>
        <tissue evidence="2">Salivary glands</tissue>
    </source>
</reference>
<keyword evidence="1" id="KW-0732">Signal</keyword>
<protein>
    <submittedName>
        <fullName evidence="2">Putative secreted protein</fullName>
    </submittedName>
</protein>